<dbReference type="InterPro" id="IPR000115">
    <property type="entry name" value="PRibGlycinamide_synth"/>
</dbReference>
<keyword evidence="3 12" id="KW-0436">Ligase</keyword>
<dbReference type="InterPro" id="IPR011054">
    <property type="entry name" value="Rudment_hybrid_motif"/>
</dbReference>
<dbReference type="InterPro" id="IPR016185">
    <property type="entry name" value="PreATP-grasp_dom_sf"/>
</dbReference>
<dbReference type="InterPro" id="IPR037123">
    <property type="entry name" value="PRibGlycinamide_synth_C_sf"/>
</dbReference>
<dbReference type="Gene3D" id="3.30.1490.20">
    <property type="entry name" value="ATP-grasp fold, A domain"/>
    <property type="match status" value="1"/>
</dbReference>
<evidence type="ECO:0000256" key="5">
    <source>
        <dbReference type="ARBA" id="ARBA00022755"/>
    </source>
</evidence>
<dbReference type="AlphaFoldDB" id="A0A1G2BUK4"/>
<protein>
    <recommendedName>
        <fullName evidence="2">phosphoribosylamine--glycine ligase</fullName>
        <ecNumber evidence="2">6.3.4.13</ecNumber>
    </recommendedName>
    <alternativeName>
        <fullName evidence="8">Glycinamide ribonucleotide synthetase</fullName>
    </alternativeName>
    <alternativeName>
        <fullName evidence="9">Phosphoribosylglycinamide synthetase</fullName>
    </alternativeName>
</protein>
<dbReference type="GO" id="GO:0006189">
    <property type="term" value="P:'de novo' IMP biosynthetic process"/>
    <property type="evidence" value="ECO:0007669"/>
    <property type="project" value="UniProtKB-UniPathway"/>
</dbReference>
<feature type="domain" description="ATP-grasp" evidence="11">
    <location>
        <begin position="113"/>
        <end position="321"/>
    </location>
</feature>
<dbReference type="SMART" id="SM01209">
    <property type="entry name" value="GARS_A"/>
    <property type="match status" value="1"/>
</dbReference>
<dbReference type="Pfam" id="PF02843">
    <property type="entry name" value="GARS_C"/>
    <property type="match status" value="1"/>
</dbReference>
<comment type="similarity">
    <text evidence="7">Belongs to the GARS family.</text>
</comment>
<dbReference type="GO" id="GO:0005524">
    <property type="term" value="F:ATP binding"/>
    <property type="evidence" value="ECO:0007669"/>
    <property type="project" value="UniProtKB-UniRule"/>
</dbReference>
<evidence type="ECO:0000256" key="10">
    <source>
        <dbReference type="PROSITE-ProRule" id="PRU00409"/>
    </source>
</evidence>
<keyword evidence="6 10" id="KW-0067">ATP-binding</keyword>
<evidence type="ECO:0000256" key="1">
    <source>
        <dbReference type="ARBA" id="ARBA00005174"/>
    </source>
</evidence>
<dbReference type="UniPathway" id="UPA00074">
    <property type="reaction ID" value="UER00125"/>
</dbReference>
<evidence type="ECO:0000256" key="3">
    <source>
        <dbReference type="ARBA" id="ARBA00022598"/>
    </source>
</evidence>
<dbReference type="InterPro" id="IPR013815">
    <property type="entry name" value="ATP_grasp_subdomain_1"/>
</dbReference>
<dbReference type="GO" id="GO:0046872">
    <property type="term" value="F:metal ion binding"/>
    <property type="evidence" value="ECO:0007669"/>
    <property type="project" value="InterPro"/>
</dbReference>
<dbReference type="GO" id="GO:0004637">
    <property type="term" value="F:phosphoribosylamine-glycine ligase activity"/>
    <property type="evidence" value="ECO:0007669"/>
    <property type="project" value="UniProtKB-EC"/>
</dbReference>
<dbReference type="Proteomes" id="UP000177349">
    <property type="component" value="Unassembled WGS sequence"/>
</dbReference>
<dbReference type="Pfam" id="PF02844">
    <property type="entry name" value="GARS_N"/>
    <property type="match status" value="1"/>
</dbReference>
<reference evidence="12 13" key="1">
    <citation type="journal article" date="2016" name="Nat. Commun.">
        <title>Thousands of microbial genomes shed light on interconnected biogeochemical processes in an aquifer system.</title>
        <authorList>
            <person name="Anantharaman K."/>
            <person name="Brown C.T."/>
            <person name="Hug L.A."/>
            <person name="Sharon I."/>
            <person name="Castelle C.J."/>
            <person name="Probst A.J."/>
            <person name="Thomas B.C."/>
            <person name="Singh A."/>
            <person name="Wilkins M.J."/>
            <person name="Karaoz U."/>
            <person name="Brodie E.L."/>
            <person name="Williams K.H."/>
            <person name="Hubbard S.S."/>
            <person name="Banfield J.F."/>
        </authorList>
    </citation>
    <scope>NUCLEOTIDE SEQUENCE [LARGE SCALE GENOMIC DNA]</scope>
</reference>
<dbReference type="SUPFAM" id="SSF51246">
    <property type="entry name" value="Rudiment single hybrid motif"/>
    <property type="match status" value="1"/>
</dbReference>
<dbReference type="InterPro" id="IPR020561">
    <property type="entry name" value="PRibGlycinamid_synth_ATP-grasp"/>
</dbReference>
<proteinExistence type="inferred from homology"/>
<dbReference type="InterPro" id="IPR020562">
    <property type="entry name" value="PRibGlycinamide_synth_N"/>
</dbReference>
<gene>
    <name evidence="12" type="ORF">A3B31_03340</name>
</gene>
<dbReference type="NCBIfam" id="TIGR00877">
    <property type="entry name" value="purD"/>
    <property type="match status" value="1"/>
</dbReference>
<evidence type="ECO:0000256" key="9">
    <source>
        <dbReference type="ARBA" id="ARBA00042864"/>
    </source>
</evidence>
<dbReference type="PANTHER" id="PTHR43472">
    <property type="entry name" value="PHOSPHORIBOSYLAMINE--GLYCINE LIGASE"/>
    <property type="match status" value="1"/>
</dbReference>
<dbReference type="EMBL" id="MHKN01000027">
    <property type="protein sequence ID" value="OGY92000.1"/>
    <property type="molecule type" value="Genomic_DNA"/>
</dbReference>
<accession>A0A1G2BUK4</accession>
<evidence type="ECO:0000313" key="12">
    <source>
        <dbReference type="EMBL" id="OGY92000.1"/>
    </source>
</evidence>
<dbReference type="Gene3D" id="3.30.470.20">
    <property type="entry name" value="ATP-grasp fold, B domain"/>
    <property type="match status" value="1"/>
</dbReference>
<comment type="pathway">
    <text evidence="1">Purine metabolism; IMP biosynthesis via de novo pathway; N(1)-(5-phospho-D-ribosyl)glycinamide from 5-phospho-alpha-D-ribose 1-diphosphate: step 2/2.</text>
</comment>
<dbReference type="SUPFAM" id="SSF52440">
    <property type="entry name" value="PreATP-grasp domain"/>
    <property type="match status" value="1"/>
</dbReference>
<dbReference type="PROSITE" id="PS50975">
    <property type="entry name" value="ATP_GRASP"/>
    <property type="match status" value="1"/>
</dbReference>
<evidence type="ECO:0000256" key="4">
    <source>
        <dbReference type="ARBA" id="ARBA00022741"/>
    </source>
</evidence>
<evidence type="ECO:0000256" key="7">
    <source>
        <dbReference type="ARBA" id="ARBA00038345"/>
    </source>
</evidence>
<dbReference type="InterPro" id="IPR011761">
    <property type="entry name" value="ATP-grasp"/>
</dbReference>
<organism evidence="12 13">
    <name type="scientific">Candidatus Komeilibacteria bacterium RIFCSPLOWO2_01_FULL_53_11</name>
    <dbReference type="NCBI Taxonomy" id="1798552"/>
    <lineage>
        <taxon>Bacteria</taxon>
        <taxon>Candidatus Komeiliibacteriota</taxon>
    </lineage>
</organism>
<keyword evidence="4 10" id="KW-0547">Nucleotide-binding</keyword>
<dbReference type="Pfam" id="PF01071">
    <property type="entry name" value="GARS_A"/>
    <property type="match status" value="1"/>
</dbReference>
<dbReference type="EC" id="6.3.4.13" evidence="2"/>
<dbReference type="SUPFAM" id="SSF56059">
    <property type="entry name" value="Glutathione synthetase ATP-binding domain-like"/>
    <property type="match status" value="1"/>
</dbReference>
<sequence>MDKKRILVVGSGGREHAILWKLRQSRRVGELFSSQANAGIAQIAEDLKNPVETAEDVARLVEQAKTLGIDITIVGSDKPLELGVVDAFQDAGLAILGPTRDAAQIEWDKVFAKYLMVRNNIPTAPFTVFTELEPALRHVHERRDLPFMVKASRLARGQGALKCKDESQAVFQLERILKTKSFGEDQAAIVEKCLTGSELSVTAITDGESFQTWPYIRDYKKLLDGDKGGNCGSMGAWGPASLGKGKFLIHRQVKRRVVEPVLRALRVRGRTFVGWLYPGIMVNLFGVKVLEFNARLGNPEAQVLMRRLRTDLLDIVEAILARQLKKLKIEWHRKYAVCVVMATEGYPQADEDEYPKASIEGLHEAAKVPTVVVFHGGTMEENNVIYTAGGRPLSVTALGDTLVEARERVYDAVEWRISCPKLKYRLDIAQI</sequence>
<dbReference type="GO" id="GO:0009113">
    <property type="term" value="P:purine nucleobase biosynthetic process"/>
    <property type="evidence" value="ECO:0007669"/>
    <property type="project" value="InterPro"/>
</dbReference>
<evidence type="ECO:0000256" key="8">
    <source>
        <dbReference type="ARBA" id="ARBA00042242"/>
    </source>
</evidence>
<dbReference type="Gene3D" id="3.90.600.10">
    <property type="entry name" value="Phosphoribosylglycinamide synthetase, C-terminal domain"/>
    <property type="match status" value="1"/>
</dbReference>
<dbReference type="PANTHER" id="PTHR43472:SF1">
    <property type="entry name" value="PHOSPHORIBOSYLAMINE--GLYCINE LIGASE, CHLOROPLASTIC"/>
    <property type="match status" value="1"/>
</dbReference>
<evidence type="ECO:0000313" key="13">
    <source>
        <dbReference type="Proteomes" id="UP000177349"/>
    </source>
</evidence>
<dbReference type="SMART" id="SM01210">
    <property type="entry name" value="GARS_C"/>
    <property type="match status" value="1"/>
</dbReference>
<evidence type="ECO:0000256" key="6">
    <source>
        <dbReference type="ARBA" id="ARBA00022840"/>
    </source>
</evidence>
<dbReference type="InterPro" id="IPR020560">
    <property type="entry name" value="PRibGlycinamide_synth_C-dom"/>
</dbReference>
<comment type="caution">
    <text evidence="12">The sequence shown here is derived from an EMBL/GenBank/DDBJ whole genome shotgun (WGS) entry which is preliminary data.</text>
</comment>
<evidence type="ECO:0000256" key="2">
    <source>
        <dbReference type="ARBA" id="ARBA00013255"/>
    </source>
</evidence>
<name>A0A1G2BUK4_9BACT</name>
<dbReference type="Gene3D" id="3.40.50.20">
    <property type="match status" value="1"/>
</dbReference>
<keyword evidence="5" id="KW-0658">Purine biosynthesis</keyword>
<evidence type="ECO:0000259" key="11">
    <source>
        <dbReference type="PROSITE" id="PS50975"/>
    </source>
</evidence>